<dbReference type="Proteomes" id="UP000287756">
    <property type="component" value="Chromosome"/>
</dbReference>
<keyword evidence="8" id="KW-0443">Lipid metabolism</keyword>
<dbReference type="InterPro" id="IPR001206">
    <property type="entry name" value="Diacylglycerol_kinase_cat_dom"/>
</dbReference>
<evidence type="ECO:0000256" key="6">
    <source>
        <dbReference type="ARBA" id="ARBA00022777"/>
    </source>
</evidence>
<evidence type="ECO:0000313" key="12">
    <source>
        <dbReference type="EMBL" id="QAS52462.1"/>
    </source>
</evidence>
<evidence type="ECO:0000256" key="5">
    <source>
        <dbReference type="ARBA" id="ARBA00022741"/>
    </source>
</evidence>
<dbReference type="NCBIfam" id="TIGR00147">
    <property type="entry name" value="YegS/Rv2252/BmrU family lipid kinase"/>
    <property type="match status" value="1"/>
</dbReference>
<evidence type="ECO:0000256" key="4">
    <source>
        <dbReference type="ARBA" id="ARBA00022679"/>
    </source>
</evidence>
<dbReference type="Pfam" id="PF00781">
    <property type="entry name" value="DAGK_cat"/>
    <property type="match status" value="1"/>
</dbReference>
<comment type="similarity">
    <text evidence="2">Belongs to the diacylglycerol/lipid kinase family.</text>
</comment>
<evidence type="ECO:0000256" key="3">
    <source>
        <dbReference type="ARBA" id="ARBA00022516"/>
    </source>
</evidence>
<feature type="domain" description="DAGKc" evidence="11">
    <location>
        <begin position="2"/>
        <end position="132"/>
    </location>
</feature>
<dbReference type="InterPro" id="IPR016064">
    <property type="entry name" value="NAD/diacylglycerol_kinase_sf"/>
</dbReference>
<dbReference type="AlphaFoldDB" id="A0A410MCJ7"/>
<dbReference type="Gene3D" id="3.40.50.10330">
    <property type="entry name" value="Probable inorganic polyphosphate/atp-NAD kinase, domain 1"/>
    <property type="match status" value="1"/>
</dbReference>
<keyword evidence="5" id="KW-0547">Nucleotide-binding</keyword>
<dbReference type="PANTHER" id="PTHR12358:SF107">
    <property type="entry name" value="LIPID KINASE BMRU-RELATED"/>
    <property type="match status" value="1"/>
</dbReference>
<dbReference type="SUPFAM" id="SSF111331">
    <property type="entry name" value="NAD kinase/diacylglycerol kinase-like"/>
    <property type="match status" value="1"/>
</dbReference>
<evidence type="ECO:0000256" key="2">
    <source>
        <dbReference type="ARBA" id="ARBA00005983"/>
    </source>
</evidence>
<dbReference type="Gene3D" id="2.60.200.40">
    <property type="match status" value="1"/>
</dbReference>
<dbReference type="GO" id="GO:0005886">
    <property type="term" value="C:plasma membrane"/>
    <property type="evidence" value="ECO:0007669"/>
    <property type="project" value="TreeGrafter"/>
</dbReference>
<dbReference type="OrthoDB" id="142078at2"/>
<proteinExistence type="inferred from homology"/>
<reference evidence="12 13" key="1">
    <citation type="submission" date="2018-01" db="EMBL/GenBank/DDBJ databases">
        <title>The whole genome sequencing and assembly of Halobacillus litoralis ERB031 strain.</title>
        <authorList>
            <person name="Lee S.-J."/>
            <person name="Park M.-K."/>
            <person name="Kim J.-Y."/>
            <person name="Lee Y.-J."/>
            <person name="Yi H."/>
            <person name="Bahn Y.-S."/>
            <person name="Kim J.F."/>
            <person name="Lee D.-W."/>
        </authorList>
    </citation>
    <scope>NUCLEOTIDE SEQUENCE [LARGE SCALE GENOMIC DNA]</scope>
    <source>
        <strain evidence="12 13">ERB 031</strain>
    </source>
</reference>
<dbReference type="InterPro" id="IPR050187">
    <property type="entry name" value="Lipid_Phosphate_FormReg"/>
</dbReference>
<evidence type="ECO:0000259" key="11">
    <source>
        <dbReference type="PROSITE" id="PS50146"/>
    </source>
</evidence>
<evidence type="ECO:0000313" key="13">
    <source>
        <dbReference type="Proteomes" id="UP000287756"/>
    </source>
</evidence>
<dbReference type="EMBL" id="CP026118">
    <property type="protein sequence ID" value="QAS52462.1"/>
    <property type="molecule type" value="Genomic_DNA"/>
</dbReference>
<dbReference type="PANTHER" id="PTHR12358">
    <property type="entry name" value="SPHINGOSINE KINASE"/>
    <property type="match status" value="1"/>
</dbReference>
<dbReference type="RefSeq" id="WP_128524748.1">
    <property type="nucleotide sequence ID" value="NZ_CP026118.1"/>
</dbReference>
<organism evidence="12 13">
    <name type="scientific">Halobacillus litoralis</name>
    <dbReference type="NCBI Taxonomy" id="45668"/>
    <lineage>
        <taxon>Bacteria</taxon>
        <taxon>Bacillati</taxon>
        <taxon>Bacillota</taxon>
        <taxon>Bacilli</taxon>
        <taxon>Bacillales</taxon>
        <taxon>Bacillaceae</taxon>
        <taxon>Halobacillus</taxon>
    </lineage>
</organism>
<dbReference type="SMART" id="SM00046">
    <property type="entry name" value="DAGKc"/>
    <property type="match status" value="1"/>
</dbReference>
<accession>A0A410MCJ7</accession>
<keyword evidence="10" id="KW-1208">Phospholipid metabolism</keyword>
<comment type="cofactor">
    <cofactor evidence="1">
        <name>Mg(2+)</name>
        <dbReference type="ChEBI" id="CHEBI:18420"/>
    </cofactor>
</comment>
<evidence type="ECO:0000256" key="10">
    <source>
        <dbReference type="ARBA" id="ARBA00023264"/>
    </source>
</evidence>
<gene>
    <name evidence="12" type="ORF">HLI_09645</name>
</gene>
<protein>
    <submittedName>
        <fullName evidence="12">Diacylglycerol kinase</fullName>
    </submittedName>
</protein>
<keyword evidence="6 12" id="KW-0418">Kinase</keyword>
<keyword evidence="9" id="KW-0594">Phospholipid biosynthesis</keyword>
<evidence type="ECO:0000256" key="8">
    <source>
        <dbReference type="ARBA" id="ARBA00023098"/>
    </source>
</evidence>
<dbReference type="Pfam" id="PF19279">
    <property type="entry name" value="YegS_C"/>
    <property type="match status" value="1"/>
</dbReference>
<sequence>MPRYQSGIFIYNGNKEETQVETALGQILPILSKEVKELKVIQTMSLEELDQVCREYGQEVDVLFIFGGDGTVHECINSMAELEKRPVIGILPGGTCNDFSRVLDTPQKLDQAARAVIQGEELQVDAGKTDEHYFLNFWGIGLVTQTSSNIDEDQKNRLGVLSYFISALKTMNQATPFKFSVSVDGEVLEGEAVMVLVTNGQFIGTRRLPVPYIDLQDGKFDVLIVKNSNLTLFRELMTMGRPSVDDRQFQELYHRQGERISIDVDQSQEVDMDGEIKGNTPAHLQVLPGHFTFLGGGPQALQAVPNE</sequence>
<dbReference type="InterPro" id="IPR005218">
    <property type="entry name" value="Diacylglycerol/lipid_kinase"/>
</dbReference>
<dbReference type="GO" id="GO:0004143">
    <property type="term" value="F:ATP-dependent diacylglycerol kinase activity"/>
    <property type="evidence" value="ECO:0007669"/>
    <property type="project" value="TreeGrafter"/>
</dbReference>
<name>A0A410MCJ7_9BACI</name>
<dbReference type="GO" id="GO:0005524">
    <property type="term" value="F:ATP binding"/>
    <property type="evidence" value="ECO:0007669"/>
    <property type="project" value="UniProtKB-KW"/>
</dbReference>
<evidence type="ECO:0000256" key="9">
    <source>
        <dbReference type="ARBA" id="ARBA00023209"/>
    </source>
</evidence>
<evidence type="ECO:0000256" key="7">
    <source>
        <dbReference type="ARBA" id="ARBA00022840"/>
    </source>
</evidence>
<dbReference type="KEGG" id="hli:HLI_09645"/>
<dbReference type="GO" id="GO:0008654">
    <property type="term" value="P:phospholipid biosynthetic process"/>
    <property type="evidence" value="ECO:0007669"/>
    <property type="project" value="UniProtKB-KW"/>
</dbReference>
<keyword evidence="7" id="KW-0067">ATP-binding</keyword>
<keyword evidence="4" id="KW-0808">Transferase</keyword>
<dbReference type="InterPro" id="IPR017438">
    <property type="entry name" value="ATP-NAD_kinase_N"/>
</dbReference>
<dbReference type="InterPro" id="IPR045540">
    <property type="entry name" value="YegS/DAGK_C"/>
</dbReference>
<evidence type="ECO:0000256" key="1">
    <source>
        <dbReference type="ARBA" id="ARBA00001946"/>
    </source>
</evidence>
<dbReference type="PROSITE" id="PS50146">
    <property type="entry name" value="DAGK"/>
    <property type="match status" value="1"/>
</dbReference>
<keyword evidence="3" id="KW-0444">Lipid biosynthesis</keyword>